<name>A0A4U8V2M5_STECR</name>
<reference evidence="8" key="3">
    <citation type="journal article" date="2019" name="G3 (Bethesda)">
        <title>Hybrid Assembly of the Genome of the Entomopathogenic Nematode Steinernema carpocapsae Identifies the X-Chromosome.</title>
        <authorList>
            <person name="Serra L."/>
            <person name="Macchietto M."/>
            <person name="Macias-Munoz A."/>
            <person name="McGill C.J."/>
            <person name="Rodriguez I.M."/>
            <person name="Rodriguez B."/>
            <person name="Murad R."/>
            <person name="Mortazavi A."/>
        </authorList>
    </citation>
    <scope>NUCLEOTIDE SEQUENCE [LARGE SCALE GENOMIC DNA]</scope>
    <source>
        <strain evidence="8">ALL</strain>
    </source>
</reference>
<proteinExistence type="predicted"/>
<evidence type="ECO:0000256" key="4">
    <source>
        <dbReference type="ARBA" id="ARBA00023180"/>
    </source>
</evidence>
<comment type="caution">
    <text evidence="8">The sequence shown here is derived from an EMBL/GenBank/DDBJ whole genome shotgun (WGS) entry which is preliminary data.</text>
</comment>
<evidence type="ECO:0000256" key="1">
    <source>
        <dbReference type="ARBA" id="ARBA00022729"/>
    </source>
</evidence>
<dbReference type="InterPro" id="IPR015817">
    <property type="entry name" value="Vitellinogen_open_b-sht_sub1"/>
</dbReference>
<dbReference type="InterPro" id="IPR015816">
    <property type="entry name" value="Vitellinogen_b-sht_N"/>
</dbReference>
<dbReference type="Pfam" id="PF01347">
    <property type="entry name" value="Vitellogenin_N"/>
    <property type="match status" value="1"/>
</dbReference>
<dbReference type="Gene3D" id="2.20.50.20">
    <property type="entry name" value="Lipovitellin. Chain A, domain 3"/>
    <property type="match status" value="1"/>
</dbReference>
<dbReference type="InterPro" id="IPR015819">
    <property type="entry name" value="Lipid_transp_b-sht_shell"/>
</dbReference>
<dbReference type="SMART" id="SM00638">
    <property type="entry name" value="LPD_N"/>
    <property type="match status" value="1"/>
</dbReference>
<dbReference type="Gene3D" id="1.25.10.20">
    <property type="entry name" value="Vitellinogen, superhelical"/>
    <property type="match status" value="1"/>
</dbReference>
<keyword evidence="2" id="KW-0758">Storage protein</keyword>
<sequence>MRSLPLLVLLLLIAAPLLVHSGTIRHRREDKSTEDCAVSCSGSAGQYEKGKTYTFNWDTVTKIELGFDKAGTTVTHKAKAHVTYHKDCEFSLKLSAVFLDGAEVASDHAATLEKNVLRFGFEFGRVNSVCPSKDDPAWAVNIKRGFLSSFQTGFDDSEEIETDVSGDCHTEYSREGSSLTKKKNLAACQNAHHLHGVRNTHYSVHTKAQNVPLIKSNQDCKIELKDNRLFKSVCSEKHSVPQPFAEGTALESTVTQTVTFADAKDGASDLGAFGKRSNLRFDHSELEHDTRKNAHEGAKKNVEYLCPKAKSLLVKTESGARFVALINDLRQLSKADIDAAQSDCKAFRDAIALCGTEACMEVLVDVIKAAKPKEKAEIFQSVGLIQKPSFGTLNKLAGIADQASAQGLLGLSSLVHTYCVSDVDCDVVDGVKKIMGAIQKKVPAGCSVSVTGNTEALTAIKALGNAVVDVGSVELLNKCIENEKNPLVARVVAAEALHRKPCSAARNSVVEKVLFDEGEDVELRITAFRQLMECASEETLGKVVTQLKDERINQVGSYIWSYLNTKRSSSNPAFADLKAFLRRQTLPPKFNKDPRKFSRYTELGYHNQKANVGAHLDTSVVFVPENYIPRQLSANATIHLFGTSINIFEVESRLEGFDRPADQLFGPDGFFTNAGGFEFDKETYKHSSSKVAAMKDAFLKKIKFDEGRVAASLNLKIFGDDVYYNSYTNSKFVDEVVKNYTMEKGLQAMAELNSVDYEKNYLIVEAVHSVPTVSGFPLRFTLDAALAMKLKTSNKMDVTSLLKGKGEFETQLSSSPSGNLFVTASITLQTSKVRQGVRFESTVHTASSFIVKNSLKDGKFKSVVEMPEEKVELLHTKSDILKIINSVEKSVATGKGDEKTHCTGEAHPFVPVIMGFKGCVQLKKNLPMVEATVYIEKTDAKLKTYEVEIGGKKTADSLNVHMGFDTPGSKVSRKCGAKFDFSAADKKLNFNLELPMRKVNVDGKLDERKKLEDYGAKVNLTISDGNGKLLEEYDLSGDLKIENPEKETYSYSLNAKAVNNSKTAADLKTLVVYNLAKPYFKIDFNLAEALAKPIKLLSEFGVQNKKVTAKVDYAGLHSTSKLNVDGQFNGIQDLSGKLNGEYDFGKPGKVDLEVAHKFDHKNADHKLTQTLKASTTLLGDFEYQWSSEKKSDDVDASVTVNHGKSKNSLVVSSKKQPNGAFNIVATAKSDCLKLDHNLKAEYLLKVPVEFKLKVDFDGTHVKGVSGLLTHKLTTEPMIKLDGEMLLKYPGREISVKNNIAEQKKGRFNAKTVAQWAPKEKIELDSNIVFRPKDIEYSLETTATVNENAAEKIYIKKSYTKEKELRKVNLIAKIADKTIMEISGSVDGQFKQKQEITFAFKKDKLDQKAGAEVVNAFLEQKIDCTATATVEPSSDDLKISGQIKRDSKEFAKGSMALPSSYKNAKQLYKGDFTWDMDKTARTGVLEYKLEKNGDDHKHTMMVNADKTYKFDFDYERKKEDFTVKTKLEKGGKTISSADLKLAAPSWANFELDGKIVSDDPLPRRDINTRASLKLEDKKVDFEGRIDSNGERYMAKGDWTKDEHKNKEKQNEDYRHYKYKFDLEGGSQKINLNQQMKIKDVFTVTKVLTEFAAKVANYNYNVESDYESGKEDVRGKYKVTYNDKKYLTDFKYSYKDGRRQFTETSDYNGKKMTIELDSVYRDKEVAVNAEVKLPDNYGFGTSKFGCKKESYWNCNILGNINDKYTLGGSNAISDEHVKMDYKIRAAELVKNDGKLHVTMKKAESKYVVAAQMSHFERQYGLDVNVDQAKGEVKLKTPEKEYGSGSITVTKIKDGEYQLKTAMDGNSNMNVQCKIVDQDKDKQFDIKITDIEKPFQLKTMHKVANNEQKSAFELILEPDTTKSTYGIGIDLEDDQTKFRAFTLTAKHPKRQVQLKAERPEQTKYKLSLQPDLTGSRAPTVYEVDYDHNDKPDVKSVKFHGKVTDPALKNPIEVKFDANINVGSDHTSYTGESVFEFDYSGEADKKFRWSSKIDRSVAVKRFRRSVDQKHVFVWETKTEHKASGLHLRLFFHNDRVDHDGNLVPSRSTSALGP</sequence>
<evidence type="ECO:0000259" key="7">
    <source>
        <dbReference type="PROSITE" id="PS51211"/>
    </source>
</evidence>
<dbReference type="InterPro" id="IPR001747">
    <property type="entry name" value="Vitellogenin_N"/>
</dbReference>
<organism evidence="8">
    <name type="scientific">Steinernema carpocapsae</name>
    <name type="common">Entomopathogenic nematode</name>
    <dbReference type="NCBI Taxonomy" id="34508"/>
    <lineage>
        <taxon>Eukaryota</taxon>
        <taxon>Metazoa</taxon>
        <taxon>Ecdysozoa</taxon>
        <taxon>Nematoda</taxon>
        <taxon>Chromadorea</taxon>
        <taxon>Rhabditida</taxon>
        <taxon>Tylenchina</taxon>
        <taxon>Panagrolaimomorpha</taxon>
        <taxon>Strongyloidoidea</taxon>
        <taxon>Steinernematidae</taxon>
        <taxon>Steinernema</taxon>
    </lineage>
</organism>
<dbReference type="Gene3D" id="2.20.80.10">
    <property type="entry name" value="Lipovitellin-phosvitin complex, chain A, domain 4"/>
    <property type="match status" value="1"/>
</dbReference>
<evidence type="ECO:0000313" key="8">
    <source>
        <dbReference type="EMBL" id="TMS40122.1"/>
    </source>
</evidence>
<dbReference type="STRING" id="34508.A0A4U8V2M5"/>
<dbReference type="Gene3D" id="2.30.230.10">
    <property type="entry name" value="Lipovitellin, beta-sheet shell regions, chain A"/>
    <property type="match status" value="1"/>
</dbReference>
<dbReference type="SUPFAM" id="SSF56968">
    <property type="entry name" value="Lipovitellin-phosvitin complex, beta-sheet shell regions"/>
    <property type="match status" value="2"/>
</dbReference>
<dbReference type="SMART" id="SM01169">
    <property type="entry name" value="DUF1943"/>
    <property type="match status" value="1"/>
</dbReference>
<dbReference type="GO" id="GO:0005319">
    <property type="term" value="F:lipid transporter activity"/>
    <property type="evidence" value="ECO:0007669"/>
    <property type="project" value="InterPro"/>
</dbReference>
<dbReference type="InterPro" id="IPR011030">
    <property type="entry name" value="Lipovitellin_superhlx_dom"/>
</dbReference>
<reference evidence="8" key="2">
    <citation type="journal article" date="2015" name="Genome Biol.">
        <title>Comparative genomics of Steinernema reveals deeply conserved gene regulatory networks.</title>
        <authorList>
            <person name="Dillman A.R."/>
            <person name="Macchietto M."/>
            <person name="Porter C.F."/>
            <person name="Rogers A."/>
            <person name="Williams B."/>
            <person name="Antoshechkin I."/>
            <person name="Lee M.M."/>
            <person name="Goodwin Z."/>
            <person name="Lu X."/>
            <person name="Lewis E.E."/>
            <person name="Goodrich-Blair H."/>
            <person name="Stock S.P."/>
            <person name="Adams B.J."/>
            <person name="Sternberg P.W."/>
            <person name="Mortazavi A."/>
        </authorList>
    </citation>
    <scope>NUCLEOTIDE SEQUENCE [LARGE SCALE GENOMIC DNA]</scope>
    <source>
        <strain evidence="8">ALL</strain>
    </source>
</reference>
<accession>A0A4U8V2M5</accession>
<feature type="domain" description="Vitellogenin" evidence="7">
    <location>
        <begin position="47"/>
        <end position="632"/>
    </location>
</feature>
<protein>
    <recommendedName>
        <fullName evidence="7">Vitellogenin domain-containing protein</fullName>
    </recommendedName>
</protein>
<dbReference type="InterPro" id="IPR015255">
    <property type="entry name" value="Vitellinogen_open_b-sht"/>
</dbReference>
<dbReference type="Pfam" id="PF09172">
    <property type="entry name" value="Vit_open_b-sht"/>
    <property type="match status" value="1"/>
</dbReference>
<keyword evidence="1 6" id="KW-0732">Signal</keyword>
<evidence type="ECO:0000256" key="3">
    <source>
        <dbReference type="ARBA" id="ARBA00023157"/>
    </source>
</evidence>
<dbReference type="OrthoDB" id="6484170at2759"/>
<dbReference type="PROSITE" id="PS51211">
    <property type="entry name" value="VITELLOGENIN"/>
    <property type="match status" value="1"/>
</dbReference>
<keyword evidence="3" id="KW-1015">Disulfide bond</keyword>
<dbReference type="EMBL" id="AZBU02000001">
    <property type="protein sequence ID" value="TMS40122.1"/>
    <property type="molecule type" value="Genomic_DNA"/>
</dbReference>
<evidence type="ECO:0000256" key="6">
    <source>
        <dbReference type="SAM" id="SignalP"/>
    </source>
</evidence>
<gene>
    <name evidence="8" type="ORF">L596_006543</name>
</gene>
<dbReference type="PANTHER" id="PTHR23345">
    <property type="entry name" value="VITELLOGENIN-RELATED"/>
    <property type="match status" value="1"/>
</dbReference>
<dbReference type="GO" id="GO:0045735">
    <property type="term" value="F:nutrient reservoir activity"/>
    <property type="evidence" value="ECO:0007669"/>
    <property type="project" value="UniProtKB-KW"/>
</dbReference>
<reference evidence="8" key="1">
    <citation type="submission" date="2013-11" db="EMBL/GenBank/DDBJ databases">
        <authorList>
            <person name="Sternberg P."/>
            <person name="Dillman A."/>
            <person name="Macchietto M."/>
        </authorList>
    </citation>
    <scope>NUCLEOTIDE SEQUENCE</scope>
    <source>
        <strain evidence="8">ALL</strain>
    </source>
</reference>
<dbReference type="InterPro" id="IPR050733">
    <property type="entry name" value="Vitellogenin/Apolipophorin"/>
</dbReference>
<dbReference type="SUPFAM" id="SSF48431">
    <property type="entry name" value="Lipovitellin-phosvitin complex, superhelical domain"/>
    <property type="match status" value="1"/>
</dbReference>
<feature type="signal peptide" evidence="6">
    <location>
        <begin position="1"/>
        <end position="21"/>
    </location>
</feature>
<dbReference type="PANTHER" id="PTHR23345:SF15">
    <property type="entry name" value="VITELLOGENIN 1-RELATED"/>
    <property type="match status" value="1"/>
</dbReference>
<comment type="caution">
    <text evidence="5">Lacks conserved residue(s) required for the propagation of feature annotation.</text>
</comment>
<evidence type="ECO:0000256" key="5">
    <source>
        <dbReference type="PROSITE-ProRule" id="PRU00557"/>
    </source>
</evidence>
<feature type="chain" id="PRO_5020191965" description="Vitellogenin domain-containing protein" evidence="6">
    <location>
        <begin position="22"/>
        <end position="2109"/>
    </location>
</feature>
<evidence type="ECO:0000256" key="2">
    <source>
        <dbReference type="ARBA" id="ARBA00022761"/>
    </source>
</evidence>
<keyword evidence="4" id="KW-0325">Glycoprotein</keyword>